<feature type="domain" description="Transient receptor ion channel" evidence="12">
    <location>
        <begin position="186"/>
        <end position="248"/>
    </location>
</feature>
<dbReference type="SMART" id="SM01420">
    <property type="entry name" value="TRP_2"/>
    <property type="match status" value="1"/>
</dbReference>
<dbReference type="NCBIfam" id="TIGR00870">
    <property type="entry name" value="trp"/>
    <property type="match status" value="1"/>
</dbReference>
<dbReference type="Pfam" id="PF00023">
    <property type="entry name" value="Ank"/>
    <property type="match status" value="1"/>
</dbReference>
<dbReference type="EMBL" id="JAXCGZ010002885">
    <property type="protein sequence ID" value="KAK7083512.1"/>
    <property type="molecule type" value="Genomic_DNA"/>
</dbReference>
<dbReference type="Pfam" id="PF08344">
    <property type="entry name" value="TRP_2"/>
    <property type="match status" value="1"/>
</dbReference>
<dbReference type="Gene3D" id="1.25.40.20">
    <property type="entry name" value="Ankyrin repeat-containing domain"/>
    <property type="match status" value="1"/>
</dbReference>
<evidence type="ECO:0000256" key="10">
    <source>
        <dbReference type="PROSITE-ProRule" id="PRU00023"/>
    </source>
</evidence>
<comment type="subcellular location">
    <subcellularLocation>
        <location evidence="1">Membrane</location>
        <topology evidence="1">Multi-pass membrane protein</topology>
    </subcellularLocation>
</comment>
<feature type="transmembrane region" description="Helical" evidence="11">
    <location>
        <begin position="640"/>
        <end position="662"/>
    </location>
</feature>
<accession>A0AAN9AFE7</accession>
<evidence type="ECO:0000256" key="7">
    <source>
        <dbReference type="ARBA" id="ARBA00023065"/>
    </source>
</evidence>
<dbReference type="InterPro" id="IPR002110">
    <property type="entry name" value="Ankyrin_rpt"/>
</dbReference>
<dbReference type="SMART" id="SM00248">
    <property type="entry name" value="ANK"/>
    <property type="match status" value="2"/>
</dbReference>
<keyword evidence="2" id="KW-0813">Transport</keyword>
<evidence type="ECO:0000259" key="12">
    <source>
        <dbReference type="SMART" id="SM01420"/>
    </source>
</evidence>
<dbReference type="AlphaFoldDB" id="A0AAN9AFE7"/>
<evidence type="ECO:0000313" key="13">
    <source>
        <dbReference type="EMBL" id="KAK7083512.1"/>
    </source>
</evidence>
<reference evidence="13 14" key="1">
    <citation type="submission" date="2023-11" db="EMBL/GenBank/DDBJ databases">
        <title>Halocaridina rubra genome assembly.</title>
        <authorList>
            <person name="Smith C."/>
        </authorList>
    </citation>
    <scope>NUCLEOTIDE SEQUENCE [LARGE SCALE GENOMIC DNA]</scope>
    <source>
        <strain evidence="13">EP-1</strain>
        <tissue evidence="13">Whole</tissue>
    </source>
</reference>
<keyword evidence="4" id="KW-0677">Repeat</keyword>
<dbReference type="InterPro" id="IPR005821">
    <property type="entry name" value="Ion_trans_dom"/>
</dbReference>
<evidence type="ECO:0000256" key="5">
    <source>
        <dbReference type="ARBA" id="ARBA00022989"/>
    </source>
</evidence>
<keyword evidence="9" id="KW-0407">Ion channel</keyword>
<feature type="transmembrane region" description="Helical" evidence="11">
    <location>
        <begin position="371"/>
        <end position="392"/>
    </location>
</feature>
<keyword evidence="3 11" id="KW-0812">Transmembrane</keyword>
<keyword evidence="14" id="KW-1185">Reference proteome</keyword>
<evidence type="ECO:0000256" key="3">
    <source>
        <dbReference type="ARBA" id="ARBA00022692"/>
    </source>
</evidence>
<dbReference type="PANTHER" id="PTHR10117">
    <property type="entry name" value="TRANSIENT RECEPTOR POTENTIAL CHANNEL"/>
    <property type="match status" value="1"/>
</dbReference>
<dbReference type="SUPFAM" id="SSF48403">
    <property type="entry name" value="Ankyrin repeat"/>
    <property type="match status" value="1"/>
</dbReference>
<evidence type="ECO:0000256" key="8">
    <source>
        <dbReference type="ARBA" id="ARBA00023136"/>
    </source>
</evidence>
<proteinExistence type="predicted"/>
<evidence type="ECO:0000256" key="11">
    <source>
        <dbReference type="SAM" id="Phobius"/>
    </source>
</evidence>
<dbReference type="GO" id="GO:0005886">
    <property type="term" value="C:plasma membrane"/>
    <property type="evidence" value="ECO:0007669"/>
    <property type="project" value="TreeGrafter"/>
</dbReference>
<dbReference type="GO" id="GO:0051480">
    <property type="term" value="P:regulation of cytosolic calcium ion concentration"/>
    <property type="evidence" value="ECO:0007669"/>
    <property type="project" value="TreeGrafter"/>
</dbReference>
<evidence type="ECO:0000313" key="14">
    <source>
        <dbReference type="Proteomes" id="UP001381693"/>
    </source>
</evidence>
<dbReference type="FunFam" id="1.25.40.20:FF:000402">
    <property type="entry name" value="Transient receptor potential channel"/>
    <property type="match status" value="1"/>
</dbReference>
<name>A0AAN9AFE7_HALRR</name>
<keyword evidence="7" id="KW-0406">Ion transport</keyword>
<dbReference type="GO" id="GO:0015279">
    <property type="term" value="F:store-operated calcium channel activity"/>
    <property type="evidence" value="ECO:0007669"/>
    <property type="project" value="TreeGrafter"/>
</dbReference>
<dbReference type="PROSITE" id="PS50297">
    <property type="entry name" value="ANK_REP_REGION"/>
    <property type="match status" value="1"/>
</dbReference>
<sequence>MGVQNGGGSQGSMNDISSAHSVSGADLVEAPSEIILTEAERKYLLYVQRGDVASTRRHLEQFREKPQELDVNCTDPLGRSAIAIAIENENLDLLELLLEFKIKPKDSLLHAISEEYVEGVEVLLAWEEKNHKKGEPYSWEGITRETATYTKDITPLILAGHHNHYEILKILLDRGASLPMPHDIRCGCDDCIISTEEDSLRHSLSRINAYRALAAPSLIALSSKDPIRTAFELSGELRRLQGMEHEFKTEYIELREGMMKFVAELLDQTRTRSELSTMLNYDPESDGLDEDQDSLCRLKEAIKYRQKQFVAHPNVQQYLGAIWYDGLPGFRRLGIVGQCVQVLKLACMFPLLSVCYMINPLSDKAKFMKKPFVKFICHCASYMFFLMLLALASQRIEYLLIEWFGNAWLRSLLEDWKIRERGSLPGLVELCVMMYIFSLIWAEIKSLWNDGLLEYIADLWNIVDFITNHFFMAWILLRTTAFFLVQRDLWNGLWPYYPREQWHAFDPMLISEGCFGAAMIFSFLKLVHIFSVNPHLGPLQISLGRMIFDILKFFFLYTLVLFAFGCGLNQLMWYYAELEMQKCYHLPGGMPDYDGEEQACFIWRRFANLFETSQSLFWASFGLVELDVFQLTGLGSFTRFWAMLMFGSYSVINVIVLLNLLIAMMSNSYNAISVSTVSDLTL</sequence>
<dbReference type="Pfam" id="PF00520">
    <property type="entry name" value="Ion_trans"/>
    <property type="match status" value="1"/>
</dbReference>
<organism evidence="13 14">
    <name type="scientific">Halocaridina rubra</name>
    <name type="common">Hawaiian red shrimp</name>
    <dbReference type="NCBI Taxonomy" id="373956"/>
    <lineage>
        <taxon>Eukaryota</taxon>
        <taxon>Metazoa</taxon>
        <taxon>Ecdysozoa</taxon>
        <taxon>Arthropoda</taxon>
        <taxon>Crustacea</taxon>
        <taxon>Multicrustacea</taxon>
        <taxon>Malacostraca</taxon>
        <taxon>Eumalacostraca</taxon>
        <taxon>Eucarida</taxon>
        <taxon>Decapoda</taxon>
        <taxon>Pleocyemata</taxon>
        <taxon>Caridea</taxon>
        <taxon>Atyoidea</taxon>
        <taxon>Atyidae</taxon>
        <taxon>Halocaridina</taxon>
    </lineage>
</organism>
<evidence type="ECO:0000256" key="2">
    <source>
        <dbReference type="ARBA" id="ARBA00022448"/>
    </source>
</evidence>
<keyword evidence="5 11" id="KW-1133">Transmembrane helix</keyword>
<keyword evidence="8 11" id="KW-0472">Membrane</keyword>
<dbReference type="GO" id="GO:0070679">
    <property type="term" value="F:inositol 1,4,5 trisphosphate binding"/>
    <property type="evidence" value="ECO:0007669"/>
    <property type="project" value="TreeGrafter"/>
</dbReference>
<comment type="caution">
    <text evidence="13">The sequence shown here is derived from an EMBL/GenBank/DDBJ whole genome shotgun (WGS) entry which is preliminary data.</text>
</comment>
<dbReference type="Proteomes" id="UP001381693">
    <property type="component" value="Unassembled WGS sequence"/>
</dbReference>
<evidence type="ECO:0000256" key="1">
    <source>
        <dbReference type="ARBA" id="ARBA00004141"/>
    </source>
</evidence>
<dbReference type="PROSITE" id="PS50088">
    <property type="entry name" value="ANK_REPEAT"/>
    <property type="match status" value="1"/>
</dbReference>
<evidence type="ECO:0000256" key="9">
    <source>
        <dbReference type="ARBA" id="ARBA00023303"/>
    </source>
</evidence>
<feature type="repeat" description="ANK" evidence="10">
    <location>
        <begin position="151"/>
        <end position="183"/>
    </location>
</feature>
<dbReference type="InterPro" id="IPR013555">
    <property type="entry name" value="TRP_dom"/>
</dbReference>
<dbReference type="PANTHER" id="PTHR10117:SF51">
    <property type="entry name" value="TRANSIENT RECEPTOR POTENTIAL PROTEIN"/>
    <property type="match status" value="1"/>
</dbReference>
<dbReference type="InterPro" id="IPR036770">
    <property type="entry name" value="Ankyrin_rpt-contain_sf"/>
</dbReference>
<evidence type="ECO:0000256" key="6">
    <source>
        <dbReference type="ARBA" id="ARBA00023043"/>
    </source>
</evidence>
<feature type="transmembrane region" description="Helical" evidence="11">
    <location>
        <begin position="424"/>
        <end position="444"/>
    </location>
</feature>
<evidence type="ECO:0000256" key="4">
    <source>
        <dbReference type="ARBA" id="ARBA00022737"/>
    </source>
</evidence>
<gene>
    <name evidence="13" type="ORF">SK128_014326</name>
</gene>
<keyword evidence="6 10" id="KW-0040">ANK repeat</keyword>
<dbReference type="GO" id="GO:0034703">
    <property type="term" value="C:cation channel complex"/>
    <property type="evidence" value="ECO:0007669"/>
    <property type="project" value="TreeGrafter"/>
</dbReference>
<protein>
    <recommendedName>
        <fullName evidence="12">Transient receptor ion channel domain-containing protein</fullName>
    </recommendedName>
</protein>
<dbReference type="InterPro" id="IPR002153">
    <property type="entry name" value="TRPC_channel"/>
</dbReference>
<feature type="transmembrane region" description="Helical" evidence="11">
    <location>
        <begin position="553"/>
        <end position="576"/>
    </location>
</feature>
<feature type="transmembrane region" description="Helical" evidence="11">
    <location>
        <begin position="465"/>
        <end position="485"/>
    </location>
</feature>